<dbReference type="Proteomes" id="UP000499080">
    <property type="component" value="Unassembled WGS sequence"/>
</dbReference>
<sequence length="169" mass="18408">MFFFPVSLSLSPFSPVSSSRKKKEKNLSLEGSFSSCSSIPGSSSLLRLSFGPGWHCSSPPLPPFFPAPGSTKERTSQTPTTPCLHTPPAGRCVWWLSPAWHPHLTDAVRGRRGRGGDGGMGCGGARETKDGDGENEEEEDERVSERERERCYWGPHPFACDSAVLQLEA</sequence>
<evidence type="ECO:0000313" key="2">
    <source>
        <dbReference type="EMBL" id="GBM89387.1"/>
    </source>
</evidence>
<feature type="region of interest" description="Disordered" evidence="1">
    <location>
        <begin position="108"/>
        <end position="148"/>
    </location>
</feature>
<protein>
    <submittedName>
        <fullName evidence="2">Uncharacterized protein</fullName>
    </submittedName>
</protein>
<proteinExistence type="predicted"/>
<dbReference type="AlphaFoldDB" id="A0A4Y2JHC3"/>
<keyword evidence="3" id="KW-1185">Reference proteome</keyword>
<dbReference type="EMBL" id="BGPR01003535">
    <property type="protein sequence ID" value="GBM89387.1"/>
    <property type="molecule type" value="Genomic_DNA"/>
</dbReference>
<feature type="compositionally biased region" description="Acidic residues" evidence="1">
    <location>
        <begin position="133"/>
        <end position="142"/>
    </location>
</feature>
<gene>
    <name evidence="2" type="ORF">AVEN_200452_1</name>
</gene>
<name>A0A4Y2JHC3_ARAVE</name>
<reference evidence="2 3" key="1">
    <citation type="journal article" date="2019" name="Sci. Rep.">
        <title>Orb-weaving spider Araneus ventricosus genome elucidates the spidroin gene catalogue.</title>
        <authorList>
            <person name="Kono N."/>
            <person name="Nakamura H."/>
            <person name="Ohtoshi R."/>
            <person name="Moran D.A.P."/>
            <person name="Shinohara A."/>
            <person name="Yoshida Y."/>
            <person name="Fujiwara M."/>
            <person name="Mori M."/>
            <person name="Tomita M."/>
            <person name="Arakawa K."/>
        </authorList>
    </citation>
    <scope>NUCLEOTIDE SEQUENCE [LARGE SCALE GENOMIC DNA]</scope>
</reference>
<organism evidence="2 3">
    <name type="scientific">Araneus ventricosus</name>
    <name type="common">Orbweaver spider</name>
    <name type="synonym">Epeira ventricosa</name>
    <dbReference type="NCBI Taxonomy" id="182803"/>
    <lineage>
        <taxon>Eukaryota</taxon>
        <taxon>Metazoa</taxon>
        <taxon>Ecdysozoa</taxon>
        <taxon>Arthropoda</taxon>
        <taxon>Chelicerata</taxon>
        <taxon>Arachnida</taxon>
        <taxon>Araneae</taxon>
        <taxon>Araneomorphae</taxon>
        <taxon>Entelegynae</taxon>
        <taxon>Araneoidea</taxon>
        <taxon>Araneidae</taxon>
        <taxon>Araneus</taxon>
    </lineage>
</organism>
<evidence type="ECO:0000256" key="1">
    <source>
        <dbReference type="SAM" id="MobiDB-lite"/>
    </source>
</evidence>
<comment type="caution">
    <text evidence="2">The sequence shown here is derived from an EMBL/GenBank/DDBJ whole genome shotgun (WGS) entry which is preliminary data.</text>
</comment>
<evidence type="ECO:0000313" key="3">
    <source>
        <dbReference type="Proteomes" id="UP000499080"/>
    </source>
</evidence>
<accession>A0A4Y2JHC3</accession>